<evidence type="ECO:0000259" key="1">
    <source>
        <dbReference type="PROSITE" id="PS51664"/>
    </source>
</evidence>
<comment type="caution">
    <text evidence="2">The sequence shown here is derived from an EMBL/GenBank/DDBJ whole genome shotgun (WGS) entry which is preliminary data.</text>
</comment>
<dbReference type="EMBL" id="JAPEUL010000007">
    <property type="protein sequence ID" value="MCW4629738.1"/>
    <property type="molecule type" value="Genomic_DNA"/>
</dbReference>
<name>A0ABT3KGR2_9GAMM</name>
<dbReference type="Gene3D" id="3.30.160.660">
    <property type="match status" value="1"/>
</dbReference>
<sequence length="548" mass="62054">MINRQESQHRPLYPMSGSGTHLDKHVAIMRAITEAVQTRLTLISGSRDDASLKDYKSRQNMAYQELVRSELMDTPSYIDFNHIDSWLHDTIEEDLALLVAQLKKHNLPAPIMIDLTKPEFDIPVVRVIAPGLEGIHDVLGYVFGQRALNFSLKQENQERQEHQKRREQIVNSQSKESVIVFAGPSLSRKKALEILPNADVRPPAKQGDLYLATLDKPQIIVLIDGFFESVPAVWHKEILHAMSIGIHVYGSSSMGALRAAELNVFGMVGSGQIYERYASGEYEDDDEVALTHGPAELNYMLVSRAMVDLRHDLAGACNEGILTHAQAEILEKQLKSLWYPERTHTQLCSFAQDLLSTQHSTQGIASDKLEALRLFLKQHSQSLKELDAIHLLKDIAKIDLNTLAAKTVSYVLQENDAWYTLINDVVKQRQPKIDINLPSPTEPIKHLEEDKLPAKLRVLALERAQELGIDVKPWIRPAFHKVALAWQCISEDNRVEFEKMSQKIQALTLTTQQFDQWIEREALLMAYADQIAIQAEHILDESLIRTAI</sequence>
<evidence type="ECO:0000313" key="2">
    <source>
        <dbReference type="EMBL" id="MCW4629738.1"/>
    </source>
</evidence>
<reference evidence="2" key="1">
    <citation type="submission" date="2022-11" db="EMBL/GenBank/DDBJ databases">
        <title>Marinomonas sp. nov., isolated from marine algae.</title>
        <authorList>
            <person name="Choi D.G."/>
            <person name="Kim J.M."/>
            <person name="Lee J.K."/>
            <person name="Baek J.H."/>
            <person name="Jeon C.O."/>
        </authorList>
    </citation>
    <scope>NUCLEOTIDE SEQUENCE</scope>
    <source>
        <strain evidence="2">KJ51-3</strain>
    </source>
</reference>
<dbReference type="PANTHER" id="PTHR37809">
    <property type="entry name" value="RIBOSOMAL PROTEIN S12 METHYLTHIOTRANSFERASE ACCESSORY FACTOR YCAO"/>
    <property type="match status" value="1"/>
</dbReference>
<dbReference type="Pfam" id="PF07812">
    <property type="entry name" value="TfuA"/>
    <property type="match status" value="1"/>
</dbReference>
<accession>A0ABT3KGR2</accession>
<gene>
    <name evidence="2" type="ORF">ONZ52_12520</name>
</gene>
<dbReference type="Pfam" id="PF02624">
    <property type="entry name" value="YcaO"/>
    <property type="match status" value="1"/>
</dbReference>
<dbReference type="InterPro" id="IPR012924">
    <property type="entry name" value="TfuA_core"/>
</dbReference>
<dbReference type="InterPro" id="IPR003776">
    <property type="entry name" value="YcaO-like_dom"/>
</dbReference>
<evidence type="ECO:0000313" key="3">
    <source>
        <dbReference type="Proteomes" id="UP001431181"/>
    </source>
</evidence>
<dbReference type="Proteomes" id="UP001431181">
    <property type="component" value="Unassembled WGS sequence"/>
</dbReference>
<keyword evidence="3" id="KW-1185">Reference proteome</keyword>
<protein>
    <submittedName>
        <fullName evidence="2">TfuA-like protein</fullName>
    </submittedName>
</protein>
<dbReference type="PANTHER" id="PTHR37809:SF1">
    <property type="entry name" value="RIBOSOMAL PROTEIN S12 METHYLTHIOTRANSFERASE ACCESSORY FACTOR YCAO"/>
    <property type="match status" value="1"/>
</dbReference>
<feature type="domain" description="YcaO" evidence="1">
    <location>
        <begin position="1"/>
        <end position="163"/>
    </location>
</feature>
<proteinExistence type="predicted"/>
<organism evidence="2 3">
    <name type="scientific">Marinomonas rhodophyticola</name>
    <dbReference type="NCBI Taxonomy" id="2992803"/>
    <lineage>
        <taxon>Bacteria</taxon>
        <taxon>Pseudomonadati</taxon>
        <taxon>Pseudomonadota</taxon>
        <taxon>Gammaproteobacteria</taxon>
        <taxon>Oceanospirillales</taxon>
        <taxon>Oceanospirillaceae</taxon>
        <taxon>Marinomonas</taxon>
    </lineage>
</organism>
<dbReference type="PROSITE" id="PS51664">
    <property type="entry name" value="YCAO"/>
    <property type="match status" value="1"/>
</dbReference>